<name>A0ABR1S4A1_9PEZI</name>
<evidence type="ECO:0000256" key="1">
    <source>
        <dbReference type="SAM" id="SignalP"/>
    </source>
</evidence>
<reference evidence="2 3" key="1">
    <citation type="submission" date="2023-01" db="EMBL/GenBank/DDBJ databases">
        <title>Analysis of 21 Apiospora genomes using comparative genomics revels a genus with tremendous synthesis potential of carbohydrate active enzymes and secondary metabolites.</title>
        <authorList>
            <person name="Sorensen T."/>
        </authorList>
    </citation>
    <scope>NUCLEOTIDE SEQUENCE [LARGE SCALE GENOMIC DNA]</scope>
    <source>
        <strain evidence="2 3">CBS 20057</strain>
    </source>
</reference>
<sequence>MLSSIIQTALLLVGVAQADFVMMRYKAGRDSTRPEAYHESFYFANLTDDQVATNTRPPICPVSQLYPRVGGLAEWAAESDHHILGVVVDEGEKDEKFDMSNPKRVEVYWGKDEGHFTLYGETHGGNKPYTVINTSDQKKGDCVMEFRDTPGLPCLDKFDKTWATVWPFAKCDSSFFHPPIERYVVREPVANSASR</sequence>
<evidence type="ECO:0000313" key="2">
    <source>
        <dbReference type="EMBL" id="KAK8026704.1"/>
    </source>
</evidence>
<accession>A0ABR1S4A1</accession>
<keyword evidence="3" id="KW-1185">Reference proteome</keyword>
<proteinExistence type="predicted"/>
<dbReference type="EMBL" id="JAQQWI010000007">
    <property type="protein sequence ID" value="KAK8026704.1"/>
    <property type="molecule type" value="Genomic_DNA"/>
</dbReference>
<feature type="signal peptide" evidence="1">
    <location>
        <begin position="1"/>
        <end position="18"/>
    </location>
</feature>
<evidence type="ECO:0000313" key="3">
    <source>
        <dbReference type="Proteomes" id="UP001396898"/>
    </source>
</evidence>
<protein>
    <submittedName>
        <fullName evidence="2">Uncharacterized protein</fullName>
    </submittedName>
</protein>
<comment type="caution">
    <text evidence="2">The sequence shown here is derived from an EMBL/GenBank/DDBJ whole genome shotgun (WGS) entry which is preliminary data.</text>
</comment>
<dbReference type="Proteomes" id="UP001396898">
    <property type="component" value="Unassembled WGS sequence"/>
</dbReference>
<organism evidence="2 3">
    <name type="scientific">Apiospora marii</name>
    <dbReference type="NCBI Taxonomy" id="335849"/>
    <lineage>
        <taxon>Eukaryota</taxon>
        <taxon>Fungi</taxon>
        <taxon>Dikarya</taxon>
        <taxon>Ascomycota</taxon>
        <taxon>Pezizomycotina</taxon>
        <taxon>Sordariomycetes</taxon>
        <taxon>Xylariomycetidae</taxon>
        <taxon>Amphisphaeriales</taxon>
        <taxon>Apiosporaceae</taxon>
        <taxon>Apiospora</taxon>
    </lineage>
</organism>
<keyword evidence="1" id="KW-0732">Signal</keyword>
<feature type="chain" id="PRO_5046066307" evidence="1">
    <location>
        <begin position="19"/>
        <end position="195"/>
    </location>
</feature>
<gene>
    <name evidence="2" type="ORF">PG991_003760</name>
</gene>